<feature type="binding site" evidence="1">
    <location>
        <position position="394"/>
    </location>
    <ligand>
        <name>Mg(2+)</name>
        <dbReference type="ChEBI" id="CHEBI:18420"/>
        <label>1</label>
    </ligand>
</feature>
<protein>
    <submittedName>
        <fullName evidence="2">ADP-ribosylglycohydrolase</fullName>
    </submittedName>
</protein>
<dbReference type="Gene3D" id="1.10.4080.10">
    <property type="entry name" value="ADP-ribosylation/Crystallin J1"/>
    <property type="match status" value="1"/>
</dbReference>
<keyword evidence="2" id="KW-0378">Hydrolase</keyword>
<comment type="cofactor">
    <cofactor evidence="1">
        <name>Mg(2+)</name>
        <dbReference type="ChEBI" id="CHEBI:18420"/>
    </cofactor>
    <text evidence="1">Binds 2 magnesium ions per subunit.</text>
</comment>
<dbReference type="RefSeq" id="WP_081331248.1">
    <property type="nucleotide sequence ID" value="NZ_DBFYTW010000258.1"/>
</dbReference>
<proteinExistence type="predicted"/>
<dbReference type="AlphaFoldDB" id="A0A1E3AFS7"/>
<reference evidence="2 3" key="1">
    <citation type="submission" date="2016-07" db="EMBL/GenBank/DDBJ databases">
        <title>Characterization of isolates of Eisenbergiella tayi derived from blood cultures, using whole genome sequencing.</title>
        <authorList>
            <person name="Burdz T."/>
            <person name="Wiebe D."/>
            <person name="Huynh C."/>
            <person name="Bernard K."/>
        </authorList>
    </citation>
    <scope>NUCLEOTIDE SEQUENCE [LARGE SCALE GENOMIC DNA]</scope>
    <source>
        <strain evidence="2 3">NML 110608</strain>
    </source>
</reference>
<dbReference type="InterPro" id="IPR036705">
    <property type="entry name" value="Ribosyl_crysJ1_sf"/>
</dbReference>
<feature type="binding site" evidence="1">
    <location>
        <position position="392"/>
    </location>
    <ligand>
        <name>Mg(2+)</name>
        <dbReference type="ChEBI" id="CHEBI:18420"/>
        <label>1</label>
    </ligand>
</feature>
<dbReference type="SUPFAM" id="SSF101478">
    <property type="entry name" value="ADP-ribosylglycohydrolase"/>
    <property type="match status" value="1"/>
</dbReference>
<evidence type="ECO:0000313" key="3">
    <source>
        <dbReference type="Proteomes" id="UP000094067"/>
    </source>
</evidence>
<dbReference type="Pfam" id="PF03747">
    <property type="entry name" value="ADP_ribosyl_GH"/>
    <property type="match status" value="1"/>
</dbReference>
<comment type="caution">
    <text evidence="2">The sequence shown here is derived from an EMBL/GenBank/DDBJ whole genome shotgun (WGS) entry which is preliminary data.</text>
</comment>
<feature type="binding site" evidence="1">
    <location>
        <position position="181"/>
    </location>
    <ligand>
        <name>Mg(2+)</name>
        <dbReference type="ChEBI" id="CHEBI:18420"/>
        <label>1</label>
    </ligand>
</feature>
<organism evidence="2 3">
    <name type="scientific">Eisenbergiella tayi</name>
    <dbReference type="NCBI Taxonomy" id="1432052"/>
    <lineage>
        <taxon>Bacteria</taxon>
        <taxon>Bacillati</taxon>
        <taxon>Bacillota</taxon>
        <taxon>Clostridia</taxon>
        <taxon>Lachnospirales</taxon>
        <taxon>Lachnospiraceae</taxon>
        <taxon>Eisenbergiella</taxon>
    </lineage>
</organism>
<dbReference type="InterPro" id="IPR005502">
    <property type="entry name" value="Ribosyl_crysJ1"/>
</dbReference>
<sequence>MLEQQMWFRYEEALPIAYRQCLCEGKDVEADYGRMKAIADMAYGDPEKKKRAAALLDRWESLPVRSDFPYEEPDGLEEIESLTAAGRRNDISSVDIQYDKVYGAWLGRSAGCLLGQPVEGWYQDRLLGFLKESGNLPVNGYMSSDVSGEIRKKYDIVDEKEVYGGCMVNWVNNIECMPEDDDTNYTILALKLMEQKGYNFTPDDVGECWLNCLPVLHVCTAERVAYINMVNNLSPPASAGYRNAYREYIGAQIRGDFYGYVCPGDAAKAARLAWKDACISHTKNGIYGEMFAAAMLAEAAKETDMRKIIRTALLQIPPKSRLAEAIEEILSWNMQSVDAEEAARRIRQRFDERLGYDWCHVIPNAMIVCTGLLYGDLDFSRTMHICLTAAFDTDCNCATAGSVLGMILGADNIPAEWTAPLRDQIRSGVDGMGLVSLSSLASRTIKVYRKHQKK</sequence>
<keyword evidence="1" id="KW-0460">Magnesium</keyword>
<dbReference type="EMBL" id="MCGH01000002">
    <property type="protein sequence ID" value="ODM07487.1"/>
    <property type="molecule type" value="Genomic_DNA"/>
</dbReference>
<evidence type="ECO:0000313" key="2">
    <source>
        <dbReference type="EMBL" id="ODM07487.1"/>
    </source>
</evidence>
<dbReference type="GO" id="GO:0016787">
    <property type="term" value="F:hydrolase activity"/>
    <property type="evidence" value="ECO:0007669"/>
    <property type="project" value="UniProtKB-KW"/>
</dbReference>
<evidence type="ECO:0000256" key="1">
    <source>
        <dbReference type="PIRSR" id="PIRSR605502-1"/>
    </source>
</evidence>
<accession>A0A1E3AFS7</accession>
<dbReference type="OrthoDB" id="9761704at2"/>
<gene>
    <name evidence="2" type="ORF">BEI61_03377</name>
</gene>
<keyword evidence="1" id="KW-0479">Metal-binding</keyword>
<name>A0A1E3AFS7_9FIRM</name>
<feature type="binding site" evidence="1">
    <location>
        <position position="182"/>
    </location>
    <ligand>
        <name>Mg(2+)</name>
        <dbReference type="ChEBI" id="CHEBI:18420"/>
        <label>1</label>
    </ligand>
</feature>
<dbReference type="PATRIC" id="fig|1432052.4.peg.3762"/>
<dbReference type="GO" id="GO:0046872">
    <property type="term" value="F:metal ion binding"/>
    <property type="evidence" value="ECO:0007669"/>
    <property type="project" value="UniProtKB-KW"/>
</dbReference>
<dbReference type="Proteomes" id="UP000094067">
    <property type="component" value="Unassembled WGS sequence"/>
</dbReference>